<reference evidence="1 2" key="1">
    <citation type="submission" date="2014-07" db="EMBL/GenBank/DDBJ databases">
        <title>Draft Genome Sequences of Environmental Pseudomonas syringae strains.</title>
        <authorList>
            <person name="Baltrus D.A."/>
            <person name="Berge O."/>
            <person name="Morris C."/>
        </authorList>
    </citation>
    <scope>NUCLEOTIDE SEQUENCE [LARGE SCALE GENOMIC DNA]</scope>
    <source>
        <strain evidence="1 2">CEB003</strain>
    </source>
</reference>
<comment type="caution">
    <text evidence="1">The sequence shown here is derived from an EMBL/GenBank/DDBJ whole genome shotgun (WGS) entry which is preliminary data.</text>
</comment>
<sequence>MGKYPLIDNGRDGLEIGVRVALCLLRVKRQARGGRLYGLRMRSVLKRLGARTIGRLASPVPERTRKIFAAAREEQIWNSSQQH</sequence>
<evidence type="ECO:0000313" key="2">
    <source>
        <dbReference type="Proteomes" id="UP000028643"/>
    </source>
</evidence>
<dbReference type="AlphaFoldDB" id="A0A085V208"/>
<name>A0A085V208_PSESX</name>
<proteinExistence type="predicted"/>
<dbReference type="Proteomes" id="UP000028643">
    <property type="component" value="Unassembled WGS sequence"/>
</dbReference>
<dbReference type="EMBL" id="JPQT01000117">
    <property type="protein sequence ID" value="KFE49471.1"/>
    <property type="molecule type" value="Genomic_DNA"/>
</dbReference>
<gene>
    <name evidence="1" type="ORF">IV02_19220</name>
</gene>
<accession>A0A085V208</accession>
<organism evidence="1 2">
    <name type="scientific">Pseudomonas syringae</name>
    <dbReference type="NCBI Taxonomy" id="317"/>
    <lineage>
        <taxon>Bacteria</taxon>
        <taxon>Pseudomonadati</taxon>
        <taxon>Pseudomonadota</taxon>
        <taxon>Gammaproteobacteria</taxon>
        <taxon>Pseudomonadales</taxon>
        <taxon>Pseudomonadaceae</taxon>
        <taxon>Pseudomonas</taxon>
    </lineage>
</organism>
<protein>
    <submittedName>
        <fullName evidence="1">Uncharacterized protein</fullName>
    </submittedName>
</protein>
<evidence type="ECO:0000313" key="1">
    <source>
        <dbReference type="EMBL" id="KFE49471.1"/>
    </source>
</evidence>